<evidence type="ECO:0000256" key="11">
    <source>
        <dbReference type="ARBA" id="ARBA00023303"/>
    </source>
</evidence>
<dbReference type="OrthoDB" id="10769at2157"/>
<keyword evidence="15" id="KW-1185">Reference proteome</keyword>
<sequence>MEYRDSDLFMPTSRIETLVDGIFAIAMTILVLNLAVPSINGPVTSASFQSAVYSIWPDVLSFVLSFVLLGVFWNIHHRTFHQIEKVDKILLWINMIWLLFIVLVPFSNTLTGGDYGQFPLAHFIFNLNMLGIAVFLSLNWFYAVRRGLIHKKVDPVRISIYKWVYMSFILITLLAMGFSFIIPHWSSIVYILIIPTEYLIERQMKS</sequence>
<dbReference type="GO" id="GO:0005267">
    <property type="term" value="F:potassium channel activity"/>
    <property type="evidence" value="ECO:0007669"/>
    <property type="project" value="UniProtKB-KW"/>
</dbReference>
<feature type="transmembrane region" description="Helical" evidence="13">
    <location>
        <begin position="21"/>
        <end position="39"/>
    </location>
</feature>
<evidence type="ECO:0000256" key="7">
    <source>
        <dbReference type="ARBA" id="ARBA00022958"/>
    </source>
</evidence>
<keyword evidence="7" id="KW-0630">Potassium</keyword>
<dbReference type="GO" id="GO:0015252">
    <property type="term" value="F:proton channel activity"/>
    <property type="evidence" value="ECO:0007669"/>
    <property type="project" value="InterPro"/>
</dbReference>
<evidence type="ECO:0000313" key="14">
    <source>
        <dbReference type="EMBL" id="PAV03031.1"/>
    </source>
</evidence>
<feature type="transmembrane region" description="Helical" evidence="13">
    <location>
        <begin position="89"/>
        <end position="108"/>
    </location>
</feature>
<evidence type="ECO:0008006" key="16">
    <source>
        <dbReference type="Google" id="ProtNLM"/>
    </source>
</evidence>
<keyword evidence="11" id="KW-0407">Ion channel</keyword>
<proteinExistence type="inferred from homology"/>
<evidence type="ECO:0000256" key="9">
    <source>
        <dbReference type="ARBA" id="ARBA00023065"/>
    </source>
</evidence>
<keyword evidence="8 13" id="KW-1133">Transmembrane helix</keyword>
<evidence type="ECO:0000256" key="4">
    <source>
        <dbReference type="ARBA" id="ARBA00022538"/>
    </source>
</evidence>
<keyword evidence="5 13" id="KW-0812">Transmembrane</keyword>
<feature type="transmembrane region" description="Helical" evidence="13">
    <location>
        <begin position="59"/>
        <end position="77"/>
    </location>
</feature>
<evidence type="ECO:0000256" key="3">
    <source>
        <dbReference type="ARBA" id="ARBA00022448"/>
    </source>
</evidence>
<comment type="subcellular location">
    <subcellularLocation>
        <location evidence="1">Membrane</location>
        <topology evidence="1">Multi-pass membrane protein</topology>
    </subcellularLocation>
</comment>
<dbReference type="AlphaFoldDB" id="A0A2A2H0U7"/>
<organism evidence="14 15">
    <name type="scientific">Methanobacterium bryantii</name>
    <dbReference type="NCBI Taxonomy" id="2161"/>
    <lineage>
        <taxon>Archaea</taxon>
        <taxon>Methanobacteriati</taxon>
        <taxon>Methanobacteriota</taxon>
        <taxon>Methanomada group</taxon>
        <taxon>Methanobacteria</taxon>
        <taxon>Methanobacteriales</taxon>
        <taxon>Methanobacteriaceae</taxon>
        <taxon>Methanobacterium</taxon>
    </lineage>
</organism>
<evidence type="ECO:0000256" key="2">
    <source>
        <dbReference type="ARBA" id="ARBA00006920"/>
    </source>
</evidence>
<protein>
    <recommendedName>
        <fullName evidence="16">DUF1211 domain-containing protein</fullName>
    </recommendedName>
</protein>
<dbReference type="Proteomes" id="UP000217784">
    <property type="component" value="Unassembled WGS sequence"/>
</dbReference>
<evidence type="ECO:0000256" key="10">
    <source>
        <dbReference type="ARBA" id="ARBA00023136"/>
    </source>
</evidence>
<dbReference type="Pfam" id="PF06736">
    <property type="entry name" value="TMEM175"/>
    <property type="match status" value="1"/>
</dbReference>
<dbReference type="InterPro" id="IPR010617">
    <property type="entry name" value="TMEM175-like"/>
</dbReference>
<comment type="catalytic activity">
    <reaction evidence="12">
        <text>K(+)(in) = K(+)(out)</text>
        <dbReference type="Rhea" id="RHEA:29463"/>
        <dbReference type="ChEBI" id="CHEBI:29103"/>
    </reaction>
</comment>
<name>A0A2A2H0U7_METBR</name>
<keyword evidence="10 13" id="KW-0472">Membrane</keyword>
<accession>A0A2A2H0U7</accession>
<dbReference type="PANTHER" id="PTHR31462:SF5">
    <property type="entry name" value="ENDOSOMAL_LYSOSOMAL PROTON CHANNEL TMEM175"/>
    <property type="match status" value="1"/>
</dbReference>
<keyword evidence="4" id="KW-0633">Potassium transport</keyword>
<keyword evidence="3" id="KW-0813">Transport</keyword>
<evidence type="ECO:0000256" key="13">
    <source>
        <dbReference type="SAM" id="Phobius"/>
    </source>
</evidence>
<comment type="caution">
    <text evidence="14">The sequence shown here is derived from an EMBL/GenBank/DDBJ whole genome shotgun (WGS) entry which is preliminary data.</text>
</comment>
<keyword evidence="9" id="KW-0406">Ion transport</keyword>
<evidence type="ECO:0000256" key="1">
    <source>
        <dbReference type="ARBA" id="ARBA00004141"/>
    </source>
</evidence>
<evidence type="ECO:0000256" key="12">
    <source>
        <dbReference type="ARBA" id="ARBA00034430"/>
    </source>
</evidence>
<evidence type="ECO:0000256" key="6">
    <source>
        <dbReference type="ARBA" id="ARBA00022826"/>
    </source>
</evidence>
<dbReference type="RefSeq" id="WP_069583934.1">
    <property type="nucleotide sequence ID" value="NZ_LMVM01000040.1"/>
</dbReference>
<evidence type="ECO:0000256" key="5">
    <source>
        <dbReference type="ARBA" id="ARBA00022692"/>
    </source>
</evidence>
<feature type="transmembrane region" description="Helical" evidence="13">
    <location>
        <begin position="120"/>
        <end position="142"/>
    </location>
</feature>
<comment type="similarity">
    <text evidence="2">Belongs to the TMEM175 family.</text>
</comment>
<dbReference type="GO" id="GO:0016020">
    <property type="term" value="C:membrane"/>
    <property type="evidence" value="ECO:0007669"/>
    <property type="project" value="UniProtKB-SubCell"/>
</dbReference>
<keyword evidence="6" id="KW-0631">Potassium channel</keyword>
<reference evidence="14 15" key="1">
    <citation type="journal article" date="2017" name="BMC Genomics">
        <title>Genomic analysis of methanogenic archaea reveals a shift towards energy conservation.</title>
        <authorList>
            <person name="Gilmore S.P."/>
            <person name="Henske J.K."/>
            <person name="Sexton J.A."/>
            <person name="Solomon K.V."/>
            <person name="Seppala S."/>
            <person name="Yoo J.I."/>
            <person name="Huyett L.M."/>
            <person name="Pressman A."/>
            <person name="Cogan J.Z."/>
            <person name="Kivenson V."/>
            <person name="Peng X."/>
            <person name="Tan Y."/>
            <person name="Valentine D.L."/>
            <person name="O'Malley M.A."/>
        </authorList>
    </citation>
    <scope>NUCLEOTIDE SEQUENCE [LARGE SCALE GENOMIC DNA]</scope>
    <source>
        <strain evidence="14 15">M.o.H.</strain>
    </source>
</reference>
<evidence type="ECO:0000313" key="15">
    <source>
        <dbReference type="Proteomes" id="UP000217784"/>
    </source>
</evidence>
<dbReference type="PANTHER" id="PTHR31462">
    <property type="entry name" value="ENDOSOMAL/LYSOSOMAL POTASSIUM CHANNEL TMEM175"/>
    <property type="match status" value="1"/>
</dbReference>
<evidence type="ECO:0000256" key="8">
    <source>
        <dbReference type="ARBA" id="ARBA00022989"/>
    </source>
</evidence>
<dbReference type="EMBL" id="LMVM01000040">
    <property type="protein sequence ID" value="PAV03031.1"/>
    <property type="molecule type" value="Genomic_DNA"/>
</dbReference>
<gene>
    <name evidence="14" type="ORF">ASJ80_07085</name>
</gene>
<feature type="transmembrane region" description="Helical" evidence="13">
    <location>
        <begin position="163"/>
        <end position="182"/>
    </location>
</feature>